<dbReference type="SUPFAM" id="SSF52540">
    <property type="entry name" value="P-loop containing nucleoside triphosphate hydrolases"/>
    <property type="match status" value="1"/>
</dbReference>
<dbReference type="HAMAP" id="MF_00336">
    <property type="entry name" value="BioD"/>
    <property type="match status" value="1"/>
</dbReference>
<evidence type="ECO:0000256" key="2">
    <source>
        <dbReference type="SAM" id="MobiDB-lite"/>
    </source>
</evidence>
<dbReference type="GO" id="GO:0005829">
    <property type="term" value="C:cytosol"/>
    <property type="evidence" value="ECO:0007669"/>
    <property type="project" value="TreeGrafter"/>
</dbReference>
<keyword evidence="1" id="KW-0460">Magnesium</keyword>
<keyword evidence="1" id="KW-0963">Cytoplasm</keyword>
<feature type="binding site" evidence="1">
    <location>
        <position position="105"/>
    </location>
    <ligand>
        <name>Mg(2+)</name>
        <dbReference type="ChEBI" id="CHEBI:18420"/>
    </ligand>
</feature>
<dbReference type="GO" id="GO:0009102">
    <property type="term" value="P:biotin biosynthetic process"/>
    <property type="evidence" value="ECO:0007669"/>
    <property type="project" value="UniProtKB-UniRule"/>
</dbReference>
<evidence type="ECO:0000256" key="1">
    <source>
        <dbReference type="HAMAP-Rule" id="MF_00336"/>
    </source>
</evidence>
<comment type="subunit">
    <text evidence="1">Homodimer.</text>
</comment>
<comment type="similarity">
    <text evidence="1">Belongs to the dethiobiotin synthetase family.</text>
</comment>
<dbReference type="GO" id="GO:0000287">
    <property type="term" value="F:magnesium ion binding"/>
    <property type="evidence" value="ECO:0007669"/>
    <property type="project" value="UniProtKB-UniRule"/>
</dbReference>
<keyword evidence="1 3" id="KW-0436">Ligase</keyword>
<name>A0A846WRT7_9ACTN</name>
<comment type="caution">
    <text evidence="3">The sequence shown here is derived from an EMBL/GenBank/DDBJ whole genome shotgun (WGS) entry which is preliminary data.</text>
</comment>
<proteinExistence type="inferred from homology"/>
<dbReference type="EC" id="6.3.3.3" evidence="1"/>
<dbReference type="GO" id="GO:0004141">
    <property type="term" value="F:dethiobiotin synthase activity"/>
    <property type="evidence" value="ECO:0007669"/>
    <property type="project" value="UniProtKB-UniRule"/>
</dbReference>
<keyword evidence="1" id="KW-0067">ATP-binding</keyword>
<evidence type="ECO:0000313" key="3">
    <source>
        <dbReference type="EMBL" id="NKY03480.1"/>
    </source>
</evidence>
<dbReference type="InterPro" id="IPR004472">
    <property type="entry name" value="DTB_synth_BioD"/>
</dbReference>
<evidence type="ECO:0000313" key="4">
    <source>
        <dbReference type="Proteomes" id="UP000563898"/>
    </source>
</evidence>
<dbReference type="NCBIfam" id="TIGR00347">
    <property type="entry name" value="bioD"/>
    <property type="match status" value="1"/>
</dbReference>
<dbReference type="Gene3D" id="3.40.50.300">
    <property type="entry name" value="P-loop containing nucleotide triphosphate hydrolases"/>
    <property type="match status" value="1"/>
</dbReference>
<keyword evidence="1" id="KW-0479">Metal-binding</keyword>
<dbReference type="CDD" id="cd03109">
    <property type="entry name" value="DTBS"/>
    <property type="match status" value="1"/>
</dbReference>
<feature type="binding site" evidence="1">
    <location>
        <begin position="105"/>
        <end position="108"/>
    </location>
    <ligand>
        <name>ATP</name>
        <dbReference type="ChEBI" id="CHEBI:30616"/>
    </ligand>
</feature>
<dbReference type="RefSeq" id="WP_006371456.1">
    <property type="nucleotide sequence ID" value="NZ_CP085887.1"/>
</dbReference>
<comment type="subcellular location">
    <subcellularLocation>
        <location evidence="1">Cytoplasm</location>
    </subcellularLocation>
</comment>
<feature type="binding site" evidence="1">
    <location>
        <begin position="165"/>
        <end position="166"/>
    </location>
    <ligand>
        <name>ATP</name>
        <dbReference type="ChEBI" id="CHEBI:30616"/>
    </ligand>
</feature>
<comment type="caution">
    <text evidence="1">Lacks conserved residue(s) required for the propagation of feature annotation.</text>
</comment>
<feature type="binding site" evidence="1">
    <location>
        <position position="12"/>
    </location>
    <ligand>
        <name>Mg(2+)</name>
        <dbReference type="ChEBI" id="CHEBI:18420"/>
    </ligand>
</feature>
<dbReference type="Proteomes" id="UP000563898">
    <property type="component" value="Unassembled WGS sequence"/>
</dbReference>
<feature type="binding site" evidence="1">
    <location>
        <position position="37"/>
    </location>
    <ligand>
        <name>substrate</name>
    </ligand>
</feature>
<feature type="binding site" evidence="1">
    <location>
        <position position="46"/>
    </location>
    <ligand>
        <name>ATP</name>
        <dbReference type="ChEBI" id="CHEBI:30616"/>
    </ligand>
</feature>
<dbReference type="PANTHER" id="PTHR43210">
    <property type="entry name" value="DETHIOBIOTIN SYNTHETASE"/>
    <property type="match status" value="1"/>
</dbReference>
<feature type="active site" evidence="1">
    <location>
        <position position="33"/>
    </location>
</feature>
<keyword evidence="1" id="KW-0547">Nucleotide-binding</keyword>
<dbReference type="GO" id="GO:0005524">
    <property type="term" value="F:ATP binding"/>
    <property type="evidence" value="ECO:0007669"/>
    <property type="project" value="UniProtKB-UniRule"/>
</dbReference>
<dbReference type="PANTHER" id="PTHR43210:SF5">
    <property type="entry name" value="DETHIOBIOTIN SYNTHETASE"/>
    <property type="match status" value="1"/>
</dbReference>
<gene>
    <name evidence="1 3" type="primary">bioD</name>
    <name evidence="3" type="ORF">HGA05_18060</name>
</gene>
<comment type="pathway">
    <text evidence="1">Cofactor biosynthesis; biotin biosynthesis; biotin from 7,8-diaminononanoate: step 1/2.</text>
</comment>
<dbReference type="Pfam" id="PF13500">
    <property type="entry name" value="AAA_26"/>
    <property type="match status" value="1"/>
</dbReference>
<comment type="function">
    <text evidence="1">Catalyzes a mechanistically unusual reaction, the ATP-dependent insertion of CO2 between the N7 and N8 nitrogen atoms of 7,8-diaminopelargonic acid (DAPA, also called 7,8-diammoniononanoate) to form a ureido ring.</text>
</comment>
<reference evidence="3 4" key="1">
    <citation type="submission" date="2020-04" db="EMBL/GenBank/DDBJ databases">
        <title>MicrobeNet Type strains.</title>
        <authorList>
            <person name="Nicholson A.C."/>
        </authorList>
    </citation>
    <scope>NUCLEOTIDE SEQUENCE [LARGE SCALE GENOMIC DNA]</scope>
    <source>
        <strain evidence="3 4">ATCC BAA-14</strain>
    </source>
</reference>
<keyword evidence="1" id="KW-0093">Biotin biosynthesis</keyword>
<comment type="catalytic activity">
    <reaction evidence="1">
        <text>(7R,8S)-7,8-diammoniononanoate + CO2 + ATP = (4R,5S)-dethiobiotin + ADP + phosphate + 3 H(+)</text>
        <dbReference type="Rhea" id="RHEA:15805"/>
        <dbReference type="ChEBI" id="CHEBI:15378"/>
        <dbReference type="ChEBI" id="CHEBI:16526"/>
        <dbReference type="ChEBI" id="CHEBI:30616"/>
        <dbReference type="ChEBI" id="CHEBI:43474"/>
        <dbReference type="ChEBI" id="CHEBI:149469"/>
        <dbReference type="ChEBI" id="CHEBI:149473"/>
        <dbReference type="ChEBI" id="CHEBI:456216"/>
        <dbReference type="EC" id="6.3.3.3"/>
    </reaction>
</comment>
<dbReference type="EMBL" id="JAAXPC010000010">
    <property type="protein sequence ID" value="NKY03480.1"/>
    <property type="molecule type" value="Genomic_DNA"/>
</dbReference>
<feature type="binding site" evidence="1">
    <location>
        <begin position="8"/>
        <end position="13"/>
    </location>
    <ligand>
        <name>ATP</name>
        <dbReference type="ChEBI" id="CHEBI:30616"/>
    </ligand>
</feature>
<dbReference type="AlphaFoldDB" id="A0A846WRT7"/>
<dbReference type="UniPathway" id="UPA00078">
    <property type="reaction ID" value="UER00161"/>
</dbReference>
<accession>A0A846WRT7</accession>
<dbReference type="InterPro" id="IPR027417">
    <property type="entry name" value="P-loop_NTPase"/>
</dbReference>
<feature type="region of interest" description="Disordered" evidence="2">
    <location>
        <begin position="217"/>
        <end position="248"/>
    </location>
</feature>
<comment type="cofactor">
    <cofactor evidence="1">
        <name>Mg(2+)</name>
        <dbReference type="ChEBI" id="CHEBI:18420"/>
    </cofactor>
</comment>
<sequence length="248" mass="25159">MIAGTSTDVGKTVVTAALAATLAARGVDVAVCKPAQTGVEPDEPGDLATVTALAGALPTHECVRFADPLAPETAARHAGAPQADPGTMGRQIAGFVAAHQMTLVEGAGGVLVRLAPEHTILDVAAALVADVLVVVDPALGTLNHTELTVRAIRSAGLRPAGLVLGSWPRTPDLAMRCNREDLPRLTRVPVVGVLPAGAGGRSQADFTESAPGWFDPGWIESLTPATPAPSPQSVPAPPSVPSHQGVHP</sequence>
<feature type="binding site" evidence="1">
    <location>
        <position position="46"/>
    </location>
    <ligand>
        <name>Mg(2+)</name>
        <dbReference type="ChEBI" id="CHEBI:18420"/>
    </ligand>
</feature>
<feature type="compositionally biased region" description="Pro residues" evidence="2">
    <location>
        <begin position="226"/>
        <end position="240"/>
    </location>
</feature>
<organism evidence="3 4">
    <name type="scientific">Gordonia polyisoprenivorans</name>
    <dbReference type="NCBI Taxonomy" id="84595"/>
    <lineage>
        <taxon>Bacteria</taxon>
        <taxon>Bacillati</taxon>
        <taxon>Actinomycetota</taxon>
        <taxon>Actinomycetes</taxon>
        <taxon>Mycobacteriales</taxon>
        <taxon>Gordoniaceae</taxon>
        <taxon>Gordonia</taxon>
    </lineage>
</organism>
<protein>
    <recommendedName>
        <fullName evidence="1">ATP-dependent dethiobiotin synthetase BioD</fullName>
        <ecNumber evidence="1">6.3.3.3</ecNumber>
    </recommendedName>
    <alternativeName>
        <fullName evidence="1">DTB synthetase</fullName>
        <shortName evidence="1">DTBS</shortName>
    </alternativeName>
    <alternativeName>
        <fullName evidence="1">Dethiobiotin synthase</fullName>
    </alternativeName>
</protein>